<organism evidence="3 4">
    <name type="scientific">Pseudosulfitobacter pseudonitzschiae</name>
    <dbReference type="NCBI Taxonomy" id="1402135"/>
    <lineage>
        <taxon>Bacteria</taxon>
        <taxon>Pseudomonadati</taxon>
        <taxon>Pseudomonadota</taxon>
        <taxon>Alphaproteobacteria</taxon>
        <taxon>Rhodobacterales</taxon>
        <taxon>Roseobacteraceae</taxon>
        <taxon>Pseudosulfitobacter</taxon>
    </lineage>
</organism>
<dbReference type="Gene3D" id="1.20.1270.180">
    <property type="match status" value="1"/>
</dbReference>
<dbReference type="Proteomes" id="UP000199754">
    <property type="component" value="Chromosome"/>
</dbReference>
<dbReference type="AlphaFoldDB" id="A0A221K1I5"/>
<proteinExistence type="predicted"/>
<dbReference type="KEGG" id="spse:SULPSESMR1_01879"/>
<name>A0A221K1I5_9RHOB</name>
<protein>
    <recommendedName>
        <fullName evidence="2">Lysozyme inhibitor LprI-like N-terminal domain-containing protein</fullName>
    </recommendedName>
</protein>
<dbReference type="STRING" id="1402135.SAMN05444149_101294"/>
<feature type="domain" description="Lysozyme inhibitor LprI-like N-terminal" evidence="2">
    <location>
        <begin position="55"/>
        <end position="156"/>
    </location>
</feature>
<keyword evidence="4" id="KW-1185">Reference proteome</keyword>
<keyword evidence="1" id="KW-0732">Signal</keyword>
<dbReference type="EMBL" id="CP022415">
    <property type="protein sequence ID" value="ASM72687.1"/>
    <property type="molecule type" value="Genomic_DNA"/>
</dbReference>
<feature type="signal peptide" evidence="1">
    <location>
        <begin position="1"/>
        <end position="20"/>
    </location>
</feature>
<dbReference type="InterPro" id="IPR009739">
    <property type="entry name" value="LprI-like_N"/>
</dbReference>
<sequence length="164" mass="17304">MLLKRALIATVLAAPVTPLAAQDLAFTSTITASCLSNAPDMAGQMACIGTSANACMEDTPGGFSTVGMSGCLDRELQYWDAKLNENYGAARTRARADDDYLNGTPSETALRDMQRAWITFRDATCDYERAQWGGGTGGGPATVGCLMRLTAMQALYLADSGIGE</sequence>
<dbReference type="PROSITE" id="PS51257">
    <property type="entry name" value="PROKAR_LIPOPROTEIN"/>
    <property type="match status" value="1"/>
</dbReference>
<gene>
    <name evidence="3" type="ORF">SULPSESMR1_01879</name>
</gene>
<evidence type="ECO:0000259" key="2">
    <source>
        <dbReference type="Pfam" id="PF07007"/>
    </source>
</evidence>
<dbReference type="RefSeq" id="WP_089420555.1">
    <property type="nucleotide sequence ID" value="NZ_CP022415.1"/>
</dbReference>
<evidence type="ECO:0000313" key="4">
    <source>
        <dbReference type="Proteomes" id="UP000199754"/>
    </source>
</evidence>
<dbReference type="OrthoDB" id="7340239at2"/>
<feature type="chain" id="PRO_5012217234" description="Lysozyme inhibitor LprI-like N-terminal domain-containing protein" evidence="1">
    <location>
        <begin position="21"/>
        <end position="164"/>
    </location>
</feature>
<evidence type="ECO:0000256" key="1">
    <source>
        <dbReference type="SAM" id="SignalP"/>
    </source>
</evidence>
<dbReference type="Pfam" id="PF07007">
    <property type="entry name" value="LprI"/>
    <property type="match status" value="1"/>
</dbReference>
<evidence type="ECO:0000313" key="3">
    <source>
        <dbReference type="EMBL" id="ASM72687.1"/>
    </source>
</evidence>
<reference evidence="3 4" key="1">
    <citation type="submission" date="2017-07" db="EMBL/GenBank/DDBJ databases">
        <title>Genome Sequence of Sulfitobacter pseudonitzschiae Strain SMR1 Isolated from a culture of the Diatom Skeletonema marinoi.</title>
        <authorList>
            <person name="Topel M."/>
            <person name="Pinder M.I.M."/>
            <person name="Johansson O.N."/>
            <person name="Kourtchenko O."/>
            <person name="Godhe A."/>
            <person name="Clarke A.K."/>
        </authorList>
    </citation>
    <scope>NUCLEOTIDE SEQUENCE [LARGE SCALE GENOMIC DNA]</scope>
    <source>
        <strain evidence="3 4">SMR1</strain>
    </source>
</reference>
<accession>A0A221K1I5</accession>